<proteinExistence type="predicted"/>
<dbReference type="Proteomes" id="UP000092154">
    <property type="component" value="Unassembled WGS sequence"/>
</dbReference>
<evidence type="ECO:0000313" key="2">
    <source>
        <dbReference type="Proteomes" id="UP000092154"/>
    </source>
</evidence>
<protein>
    <submittedName>
        <fullName evidence="1">Uncharacterized protein</fullName>
    </submittedName>
</protein>
<dbReference type="EMBL" id="KV448761">
    <property type="protein sequence ID" value="OAX33484.1"/>
    <property type="molecule type" value="Genomic_DNA"/>
</dbReference>
<dbReference type="InParanoid" id="A0A1B7MLJ7"/>
<evidence type="ECO:0000313" key="1">
    <source>
        <dbReference type="EMBL" id="OAX33484.1"/>
    </source>
</evidence>
<reference evidence="1 2" key="1">
    <citation type="submission" date="2016-06" db="EMBL/GenBank/DDBJ databases">
        <title>Comparative genomics of the ectomycorrhizal sister species Rhizopogon vinicolor and Rhizopogon vesiculosus (Basidiomycota: Boletales) reveals a divergence of the mating type B locus.</title>
        <authorList>
            <consortium name="DOE Joint Genome Institute"/>
            <person name="Mujic A.B."/>
            <person name="Kuo A."/>
            <person name="Tritt A."/>
            <person name="Lipzen A."/>
            <person name="Chen C."/>
            <person name="Johnson J."/>
            <person name="Sharma A."/>
            <person name="Barry K."/>
            <person name="Grigoriev I.V."/>
            <person name="Spatafora J.W."/>
        </authorList>
    </citation>
    <scope>NUCLEOTIDE SEQUENCE [LARGE SCALE GENOMIC DNA]</scope>
    <source>
        <strain evidence="1 2">AM-OR11-026</strain>
    </source>
</reference>
<sequence>MARATRWIGSQLISFLELELRINAAVDILSVSTAQHDQHSLQANMNALSRELLLQKQNVKTLLLTDKGMAHLR</sequence>
<keyword evidence="2" id="KW-1185">Reference proteome</keyword>
<dbReference type="OrthoDB" id="2635767at2759"/>
<gene>
    <name evidence="1" type="ORF">K503DRAFT_775563</name>
</gene>
<organism evidence="1 2">
    <name type="scientific">Rhizopogon vinicolor AM-OR11-026</name>
    <dbReference type="NCBI Taxonomy" id="1314800"/>
    <lineage>
        <taxon>Eukaryota</taxon>
        <taxon>Fungi</taxon>
        <taxon>Dikarya</taxon>
        <taxon>Basidiomycota</taxon>
        <taxon>Agaricomycotina</taxon>
        <taxon>Agaricomycetes</taxon>
        <taxon>Agaricomycetidae</taxon>
        <taxon>Boletales</taxon>
        <taxon>Suillineae</taxon>
        <taxon>Rhizopogonaceae</taxon>
        <taxon>Rhizopogon</taxon>
    </lineage>
</organism>
<accession>A0A1B7MLJ7</accession>
<name>A0A1B7MLJ7_9AGAM</name>
<dbReference type="AlphaFoldDB" id="A0A1B7MLJ7"/>